<name>A0ABR6XDG0_9BURK</name>
<dbReference type="InterPro" id="IPR012337">
    <property type="entry name" value="RNaseH-like_sf"/>
</dbReference>
<dbReference type="Pfam" id="PF13456">
    <property type="entry name" value="RVT_3"/>
    <property type="match status" value="1"/>
</dbReference>
<sequence length="142" mass="15682">MPPSSSLKNSREADWLAWFDGSAKPNPGNCKIACILHSPDGKVTQHTANIGHGDSSDAEYQALIAALTLLTQQVTQPETQTVLLRGDSLVVINDVLAVEAKASRLLSTYRQQALELMQSLPRLKLKWVPRHKNIETDQLLRT</sequence>
<dbReference type="Proteomes" id="UP000637632">
    <property type="component" value="Unassembled WGS sequence"/>
</dbReference>
<gene>
    <name evidence="2" type="ORF">H8K26_05240</name>
</gene>
<dbReference type="SUPFAM" id="SSF53098">
    <property type="entry name" value="Ribonuclease H-like"/>
    <property type="match status" value="1"/>
</dbReference>
<organism evidence="2 3">
    <name type="scientific">Undibacterium aquatile</name>
    <dbReference type="NCBI Taxonomy" id="1537398"/>
    <lineage>
        <taxon>Bacteria</taxon>
        <taxon>Pseudomonadati</taxon>
        <taxon>Pseudomonadota</taxon>
        <taxon>Betaproteobacteria</taxon>
        <taxon>Burkholderiales</taxon>
        <taxon>Oxalobacteraceae</taxon>
        <taxon>Undibacterium</taxon>
    </lineage>
</organism>
<comment type="caution">
    <text evidence="2">The sequence shown here is derived from an EMBL/GenBank/DDBJ whole genome shotgun (WGS) entry which is preliminary data.</text>
</comment>
<dbReference type="Gene3D" id="3.30.420.10">
    <property type="entry name" value="Ribonuclease H-like superfamily/Ribonuclease H"/>
    <property type="match status" value="1"/>
</dbReference>
<feature type="domain" description="RNase H type-1" evidence="1">
    <location>
        <begin position="11"/>
        <end position="142"/>
    </location>
</feature>
<dbReference type="EMBL" id="JACOFT010000002">
    <property type="protein sequence ID" value="MBC3810840.1"/>
    <property type="molecule type" value="Genomic_DNA"/>
</dbReference>
<dbReference type="InterPro" id="IPR002156">
    <property type="entry name" value="RNaseH_domain"/>
</dbReference>
<dbReference type="PROSITE" id="PS50879">
    <property type="entry name" value="RNASE_H_1"/>
    <property type="match status" value="1"/>
</dbReference>
<evidence type="ECO:0000313" key="2">
    <source>
        <dbReference type="EMBL" id="MBC3810840.1"/>
    </source>
</evidence>
<evidence type="ECO:0000313" key="3">
    <source>
        <dbReference type="Proteomes" id="UP000637632"/>
    </source>
</evidence>
<accession>A0ABR6XDG0</accession>
<proteinExistence type="predicted"/>
<reference evidence="2 3" key="1">
    <citation type="submission" date="2020-08" db="EMBL/GenBank/DDBJ databases">
        <title>Novel species isolated from subtropical streams in China.</title>
        <authorList>
            <person name="Lu H."/>
        </authorList>
    </citation>
    <scope>NUCLEOTIDE SEQUENCE [LARGE SCALE GENOMIC DNA]</scope>
    <source>
        <strain evidence="2 3">CCTCC AB 2015119</strain>
    </source>
</reference>
<dbReference type="CDD" id="cd09279">
    <property type="entry name" value="RNase_HI_like"/>
    <property type="match status" value="1"/>
</dbReference>
<protein>
    <submittedName>
        <fullName evidence="2">Ribonuclease HI family protein</fullName>
    </submittedName>
</protein>
<dbReference type="InterPro" id="IPR036397">
    <property type="entry name" value="RNaseH_sf"/>
</dbReference>
<keyword evidence="3" id="KW-1185">Reference proteome</keyword>
<evidence type="ECO:0000259" key="1">
    <source>
        <dbReference type="PROSITE" id="PS50879"/>
    </source>
</evidence>
<dbReference type="RefSeq" id="WP_190477884.1">
    <property type="nucleotide sequence ID" value="NZ_JACOFT010000002.1"/>
</dbReference>